<keyword evidence="1" id="KW-0732">Signal</keyword>
<feature type="signal peptide" evidence="1">
    <location>
        <begin position="1"/>
        <end position="22"/>
    </location>
</feature>
<dbReference type="EMBL" id="OV121140">
    <property type="protein sequence ID" value="CAH0564274.1"/>
    <property type="molecule type" value="Genomic_DNA"/>
</dbReference>
<dbReference type="Proteomes" id="UP001154078">
    <property type="component" value="Chromosome 9"/>
</dbReference>
<name>A0A9P0BJ73_BRAAE</name>
<keyword evidence="3" id="KW-1185">Reference proteome</keyword>
<dbReference type="AlphaFoldDB" id="A0A9P0BJ73"/>
<protein>
    <submittedName>
        <fullName evidence="2">Uncharacterized protein</fullName>
    </submittedName>
</protein>
<gene>
    <name evidence="2" type="ORF">MELIAE_LOCUS12869</name>
</gene>
<reference evidence="2" key="1">
    <citation type="submission" date="2021-12" db="EMBL/GenBank/DDBJ databases">
        <authorList>
            <person name="King R."/>
        </authorList>
    </citation>
    <scope>NUCLEOTIDE SEQUENCE</scope>
</reference>
<organism evidence="2 3">
    <name type="scientific">Brassicogethes aeneus</name>
    <name type="common">Rape pollen beetle</name>
    <name type="synonym">Meligethes aeneus</name>
    <dbReference type="NCBI Taxonomy" id="1431903"/>
    <lineage>
        <taxon>Eukaryota</taxon>
        <taxon>Metazoa</taxon>
        <taxon>Ecdysozoa</taxon>
        <taxon>Arthropoda</taxon>
        <taxon>Hexapoda</taxon>
        <taxon>Insecta</taxon>
        <taxon>Pterygota</taxon>
        <taxon>Neoptera</taxon>
        <taxon>Endopterygota</taxon>
        <taxon>Coleoptera</taxon>
        <taxon>Polyphaga</taxon>
        <taxon>Cucujiformia</taxon>
        <taxon>Nitidulidae</taxon>
        <taxon>Meligethinae</taxon>
        <taxon>Brassicogethes</taxon>
    </lineage>
</organism>
<evidence type="ECO:0000313" key="3">
    <source>
        <dbReference type="Proteomes" id="UP001154078"/>
    </source>
</evidence>
<sequence>MLNLCTLVFCAAIFVNISHVYAGECEIFNRRTECCTKGLKRNICVNFTITDIEKHELKAVLEFDNKTISNKITKSYSFNMCIPRTKICLKYNEIEKNTTFWCMMVYNKYNEYEVYYHLPCLKENGEEFYQKPNFYIHNNFLWDIIAPEMFDEKGNVKNDTILKDSVSFFEGSATDVQNPTLTTILYTTTDINLNNNIDDSTALGLNGNASTFNKFFTNFLLFSITFLLIL</sequence>
<evidence type="ECO:0000256" key="1">
    <source>
        <dbReference type="SAM" id="SignalP"/>
    </source>
</evidence>
<dbReference type="OrthoDB" id="10477778at2759"/>
<proteinExistence type="predicted"/>
<accession>A0A9P0BJ73</accession>
<evidence type="ECO:0000313" key="2">
    <source>
        <dbReference type="EMBL" id="CAH0564274.1"/>
    </source>
</evidence>
<feature type="chain" id="PRO_5040239085" evidence="1">
    <location>
        <begin position="23"/>
        <end position="230"/>
    </location>
</feature>